<evidence type="ECO:0000313" key="5">
    <source>
        <dbReference type="Proteomes" id="UP000014113"/>
    </source>
</evidence>
<evidence type="ECO:0000313" key="4">
    <source>
        <dbReference type="EMBL" id="EOW83758.1"/>
    </source>
</evidence>
<dbReference type="InterPro" id="IPR047057">
    <property type="entry name" value="MerR_fam"/>
</dbReference>
<gene>
    <name evidence="4" type="ORF">I568_01560</name>
</gene>
<dbReference type="InterPro" id="IPR009061">
    <property type="entry name" value="DNA-bd_dom_put_sf"/>
</dbReference>
<dbReference type="InterPro" id="IPR000551">
    <property type="entry name" value="MerR-type_HTH_dom"/>
</dbReference>
<dbReference type="Gene3D" id="1.10.1660.10">
    <property type="match status" value="1"/>
</dbReference>
<dbReference type="OrthoDB" id="9811174at2"/>
<keyword evidence="5" id="KW-1185">Reference proteome</keyword>
<dbReference type="Pfam" id="PF13411">
    <property type="entry name" value="MerR_1"/>
    <property type="match status" value="1"/>
</dbReference>
<evidence type="ECO:0000256" key="1">
    <source>
        <dbReference type="ARBA" id="ARBA00023125"/>
    </source>
</evidence>
<dbReference type="SMART" id="SM00422">
    <property type="entry name" value="HTH_MERR"/>
    <property type="match status" value="1"/>
</dbReference>
<sequence>MNISQVAENFDLTPATLRYYEKIGLIPDIQRKNGVRNYNAQDLDWIEFIKCMRSAGLSIESLIDYTRLYHEGPQTADERMKILIKERELLFERYQELKDTLERLDEKIDKYRRGEFSK</sequence>
<comment type="caution">
    <text evidence="4">The sequence shown here is derived from an EMBL/GenBank/DDBJ whole genome shotgun (WGS) entry which is preliminary data.</text>
</comment>
<feature type="coiled-coil region" evidence="2">
    <location>
        <begin position="80"/>
        <end position="114"/>
    </location>
</feature>
<protein>
    <recommendedName>
        <fullName evidence="3">HTH merR-type domain-containing protein</fullName>
    </recommendedName>
</protein>
<reference evidence="4 5" key="1">
    <citation type="submission" date="2013-03" db="EMBL/GenBank/DDBJ databases">
        <title>The Genome Sequence of Enterococcus columbae ATCC_51263 (PacBio/Illumina hybrid assembly).</title>
        <authorList>
            <consortium name="The Broad Institute Genomics Platform"/>
            <consortium name="The Broad Institute Genome Sequencing Center for Infectious Disease"/>
            <person name="Earl A."/>
            <person name="Russ C."/>
            <person name="Gilmore M."/>
            <person name="Surin D."/>
            <person name="Walker B."/>
            <person name="Young S."/>
            <person name="Zeng Q."/>
            <person name="Gargeya S."/>
            <person name="Fitzgerald M."/>
            <person name="Haas B."/>
            <person name="Abouelleil A."/>
            <person name="Allen A.W."/>
            <person name="Alvarado L."/>
            <person name="Arachchi H.M."/>
            <person name="Berlin A.M."/>
            <person name="Chapman S.B."/>
            <person name="Gainer-Dewar J."/>
            <person name="Goldberg J."/>
            <person name="Griggs A."/>
            <person name="Gujja S."/>
            <person name="Hansen M."/>
            <person name="Howarth C."/>
            <person name="Imamovic A."/>
            <person name="Ireland A."/>
            <person name="Larimer J."/>
            <person name="McCowan C."/>
            <person name="Murphy C."/>
            <person name="Pearson M."/>
            <person name="Poon T.W."/>
            <person name="Priest M."/>
            <person name="Roberts A."/>
            <person name="Saif S."/>
            <person name="Shea T."/>
            <person name="Sisk P."/>
            <person name="Sykes S."/>
            <person name="Wortman J."/>
            <person name="Nusbaum C."/>
            <person name="Birren B."/>
        </authorList>
    </citation>
    <scope>NUCLEOTIDE SEQUENCE [LARGE SCALE GENOMIC DNA]</scope>
    <source>
        <strain evidence="4 5">ATCC 51263</strain>
    </source>
</reference>
<evidence type="ECO:0000256" key="2">
    <source>
        <dbReference type="SAM" id="Coils"/>
    </source>
</evidence>
<organism evidence="4 5">
    <name type="scientific">Enterococcus columbae DSM 7374 = ATCC 51263</name>
    <dbReference type="NCBI Taxonomy" id="1121865"/>
    <lineage>
        <taxon>Bacteria</taxon>
        <taxon>Bacillati</taxon>
        <taxon>Bacillota</taxon>
        <taxon>Bacilli</taxon>
        <taxon>Lactobacillales</taxon>
        <taxon>Enterococcaceae</taxon>
        <taxon>Enterococcus</taxon>
    </lineage>
</organism>
<dbReference type="PROSITE" id="PS50937">
    <property type="entry name" value="HTH_MERR_2"/>
    <property type="match status" value="1"/>
</dbReference>
<proteinExistence type="predicted"/>
<dbReference type="CDD" id="cd01109">
    <property type="entry name" value="HTH_YyaN"/>
    <property type="match status" value="1"/>
</dbReference>
<dbReference type="PATRIC" id="fig|1121865.3.peg.2286"/>
<dbReference type="GO" id="GO:0003700">
    <property type="term" value="F:DNA-binding transcription factor activity"/>
    <property type="evidence" value="ECO:0007669"/>
    <property type="project" value="InterPro"/>
</dbReference>
<feature type="domain" description="HTH merR-type" evidence="3">
    <location>
        <begin position="1"/>
        <end position="68"/>
    </location>
</feature>
<dbReference type="SUPFAM" id="SSF46955">
    <property type="entry name" value="Putative DNA-binding domain"/>
    <property type="match status" value="1"/>
</dbReference>
<evidence type="ECO:0000259" key="3">
    <source>
        <dbReference type="PROSITE" id="PS50937"/>
    </source>
</evidence>
<dbReference type="PANTHER" id="PTHR30204:SF98">
    <property type="entry name" value="HTH-TYPE TRANSCRIPTIONAL REGULATOR ADHR"/>
    <property type="match status" value="1"/>
</dbReference>
<keyword evidence="2" id="KW-0175">Coiled coil</keyword>
<dbReference type="EMBL" id="ASWJ01000007">
    <property type="protein sequence ID" value="EOW83758.1"/>
    <property type="molecule type" value="Genomic_DNA"/>
</dbReference>
<dbReference type="eggNOG" id="COG0789">
    <property type="taxonomic scope" value="Bacteria"/>
</dbReference>
<dbReference type="RefSeq" id="WP_016184430.1">
    <property type="nucleotide sequence ID" value="NZ_JXKI01000008.1"/>
</dbReference>
<dbReference type="AlphaFoldDB" id="S1NDN4"/>
<accession>S1NDN4</accession>
<keyword evidence="1" id="KW-0238">DNA-binding</keyword>
<dbReference type="Proteomes" id="UP000014113">
    <property type="component" value="Unassembled WGS sequence"/>
</dbReference>
<name>S1NDN4_9ENTE</name>
<dbReference type="GO" id="GO:0003677">
    <property type="term" value="F:DNA binding"/>
    <property type="evidence" value="ECO:0007669"/>
    <property type="project" value="UniProtKB-KW"/>
</dbReference>
<dbReference type="PANTHER" id="PTHR30204">
    <property type="entry name" value="REDOX-CYCLING DRUG-SENSING TRANSCRIPTIONAL ACTIVATOR SOXR"/>
    <property type="match status" value="1"/>
</dbReference>
<dbReference type="STRING" id="1121865.OMW_02349"/>